<dbReference type="InterPro" id="IPR001810">
    <property type="entry name" value="F-box_dom"/>
</dbReference>
<feature type="domain" description="F-box" evidence="1">
    <location>
        <begin position="566"/>
        <end position="606"/>
    </location>
</feature>
<dbReference type="InParanoid" id="A0A167M3M2"/>
<protein>
    <recommendedName>
        <fullName evidence="1">F-box domain-containing protein</fullName>
    </recommendedName>
</protein>
<evidence type="ECO:0000313" key="3">
    <source>
        <dbReference type="Proteomes" id="UP000077315"/>
    </source>
</evidence>
<reference evidence="3" key="1">
    <citation type="submission" date="2015-06" db="EMBL/GenBank/DDBJ databases">
        <title>Expansion of signal transduction pathways in fungi by whole-genome duplication.</title>
        <authorList>
            <consortium name="DOE Joint Genome Institute"/>
            <person name="Corrochano L.M."/>
            <person name="Kuo A."/>
            <person name="Marcet-Houben M."/>
            <person name="Polaino S."/>
            <person name="Salamov A."/>
            <person name="Villalobos J.M."/>
            <person name="Alvarez M.I."/>
            <person name="Avalos J."/>
            <person name="Benito E.P."/>
            <person name="Benoit I."/>
            <person name="Burger G."/>
            <person name="Camino L.P."/>
            <person name="Canovas D."/>
            <person name="Cerda-Olmedo E."/>
            <person name="Cheng J.-F."/>
            <person name="Dominguez A."/>
            <person name="Elias M."/>
            <person name="Eslava A.P."/>
            <person name="Glaser F."/>
            <person name="Grimwood J."/>
            <person name="Gutierrez G."/>
            <person name="Heitman J."/>
            <person name="Henrissat B."/>
            <person name="Iturriaga E.A."/>
            <person name="Lang B.F."/>
            <person name="Lavin J.L."/>
            <person name="Lee S."/>
            <person name="Li W."/>
            <person name="Lindquist E."/>
            <person name="Lopez-Garcia S."/>
            <person name="Luque E.M."/>
            <person name="Marcos A.T."/>
            <person name="Martin J."/>
            <person name="McCluskey K."/>
            <person name="Medina H.R."/>
            <person name="Miralles-Duran A."/>
            <person name="Miyazaki A."/>
            <person name="Munoz-Torres E."/>
            <person name="Oguiza J.A."/>
            <person name="Ohm R."/>
            <person name="Olmedo M."/>
            <person name="Orejas M."/>
            <person name="Ortiz-Castellanos L."/>
            <person name="Pisabarro A.G."/>
            <person name="Rodriguez-Romero J."/>
            <person name="Ruiz-Herrera J."/>
            <person name="Ruiz-Vazquez R."/>
            <person name="Sanz C."/>
            <person name="Schackwitz W."/>
            <person name="Schmutz J."/>
            <person name="Shahriari M."/>
            <person name="Shelest E."/>
            <person name="Silva-Franco F."/>
            <person name="Soanes D."/>
            <person name="Syed K."/>
            <person name="Tagua V.G."/>
            <person name="Talbot N.J."/>
            <person name="Thon M."/>
            <person name="De vries R.P."/>
            <person name="Wiebenga A."/>
            <person name="Yadav J.S."/>
            <person name="Braun E.L."/>
            <person name="Baker S."/>
            <person name="Garre V."/>
            <person name="Horwitz B."/>
            <person name="Torres-Martinez S."/>
            <person name="Idnurm A."/>
            <person name="Herrera-Estrella A."/>
            <person name="Gabaldon T."/>
            <person name="Grigoriev I.V."/>
        </authorList>
    </citation>
    <scope>NUCLEOTIDE SEQUENCE [LARGE SCALE GENOMIC DNA]</scope>
    <source>
        <strain evidence="3">NRRL 1555(-)</strain>
    </source>
</reference>
<keyword evidence="3" id="KW-1185">Reference proteome</keyword>
<dbReference type="VEuPathDB" id="FungiDB:PHYBLDRAFT_182094"/>
<feature type="domain" description="F-box" evidence="1">
    <location>
        <begin position="5"/>
        <end position="45"/>
    </location>
</feature>
<dbReference type="Pfam" id="PF12937">
    <property type="entry name" value="F-box-like"/>
    <property type="match status" value="1"/>
</dbReference>
<evidence type="ECO:0000259" key="1">
    <source>
        <dbReference type="SMART" id="SM00256"/>
    </source>
</evidence>
<dbReference type="SUPFAM" id="SSF81383">
    <property type="entry name" value="F-box domain"/>
    <property type="match status" value="1"/>
</dbReference>
<sequence>MAPKLPYEVVSIIANYVEKDSRLTGALVSRYICDTSNLDNPYLKNADRVCELKIQDLSTADGKYYSKLSQIYHGIRRLECFESLENKCAIETIDWSPWNLLSHLKIHFQYRNSIELENLFTGLSVLPCLLHLTLHQVSSEYGDMVTNIVSWSDLELLHLNSPHLEDISIDFLHEPILYDNMDQIRRITPASTVTTIRYSSSNVDASWIFYFALKYPNLHTLDLQASDSYHQENIVYKCQLQEDMQLLSTLDQFFPCLKTVCIQTGVNSIWSFSTFYDALRIFGAKVERADVDIHMRDPDLTDSFDSCLDFSSASLKVLMTSLISMPGKVPLSSTLTFYPCLVELNIEIMGLIEIVIILDKYPTLRLLSLSLARVCLSKQSNHNHNPHILRRFEVNRIETNTEVFRYISFRCKQLSFLKLGDVDLRASEFTENGEILIGMPYSQLDKLIVCSIRETTKLIKFYAVIQEDNTGVNQSDSDNQEQKTRSNWYHIYLDDTGEIKRSLAWELGKQGIEYFQRSYRDALSSTYDDNSHTVFDDIVNYYEPKEAWKADIAFGVFGFVAMGPALPFEILSNIAVYVDPKKNLACALVCKQWTEPFLNKRWCSITVTLEVAKYICNTRSQNNVYLKNLHRTLELKLMNIPKADMKYLSKVQQIYCKINWFEYDRPYRSDCIIQEIDWSPWKSLVHLSIPLCNRSLTASEDFFTKLSVLSCLTHLTLKEAVTQQSLEETIVVSWQDIELLHLNLPRLTYIDIRLRIKAIPAIDANKIRRITPAHAITNIRYGSDYIDAFWVFYFALKYPNLHNITLGRSFESGGHYQSHTIDYDKKKYQEGVRLLLTLDRFFPRLRSIFTSMNSFNRYQFSVFYNALWHFDVKLKDVELSFEGEKLDWAEGSQSCLNIRSDALASLKITLSSASSLNPVGDLLFVYPDLVELQIETYNLIEVNIILDKCPSLRDLRMKGTEVSFSGKLKRVDTPHALQRLELDCVSTSTHMLEYISRRCKGLLFLKLYSIRFRKSYSDELDKLHHTKYPYHLVLNMSFLNLDTLVIYRLRRFGNIKFCAIQEQHQGDEEEDIKKMEDGNCKSLVPDEPSQLAGLKWYHLCWKNTEGVKRASMWELEKQDIDYVKGFYKHYVSLNYVSKDSDYRDNIYNGYSPKRFWQKDLQNGFLTIRLKSVKAIIHNKVFSYYRNR</sequence>
<dbReference type="OrthoDB" id="2243238at2759"/>
<dbReference type="AlphaFoldDB" id="A0A167M3M2"/>
<name>A0A167M3M2_PHYB8</name>
<proteinExistence type="predicted"/>
<dbReference type="GeneID" id="28999465"/>
<dbReference type="EMBL" id="KV440985">
    <property type="protein sequence ID" value="OAD71687.1"/>
    <property type="molecule type" value="Genomic_DNA"/>
</dbReference>
<dbReference type="InterPro" id="IPR036047">
    <property type="entry name" value="F-box-like_dom_sf"/>
</dbReference>
<dbReference type="RefSeq" id="XP_018289727.1">
    <property type="nucleotide sequence ID" value="XM_018438559.1"/>
</dbReference>
<organism evidence="2 3">
    <name type="scientific">Phycomyces blakesleeanus (strain ATCC 8743b / DSM 1359 / FGSC 10004 / NBRC 33097 / NRRL 1555)</name>
    <dbReference type="NCBI Taxonomy" id="763407"/>
    <lineage>
        <taxon>Eukaryota</taxon>
        <taxon>Fungi</taxon>
        <taxon>Fungi incertae sedis</taxon>
        <taxon>Mucoromycota</taxon>
        <taxon>Mucoromycotina</taxon>
        <taxon>Mucoromycetes</taxon>
        <taxon>Mucorales</taxon>
        <taxon>Phycomycetaceae</taxon>
        <taxon>Phycomyces</taxon>
    </lineage>
</organism>
<dbReference type="SMART" id="SM00256">
    <property type="entry name" value="FBOX"/>
    <property type="match status" value="2"/>
</dbReference>
<gene>
    <name evidence="2" type="ORF">PHYBLDRAFT_182094</name>
</gene>
<accession>A0A167M3M2</accession>
<dbReference type="Proteomes" id="UP000077315">
    <property type="component" value="Unassembled WGS sequence"/>
</dbReference>
<evidence type="ECO:0000313" key="2">
    <source>
        <dbReference type="EMBL" id="OAD71687.1"/>
    </source>
</evidence>